<accession>A0A239M982</accession>
<feature type="domain" description="Transport-associated OB type 1" evidence="2">
    <location>
        <begin position="2"/>
        <end position="24"/>
    </location>
</feature>
<feature type="region of interest" description="Disordered" evidence="1">
    <location>
        <begin position="27"/>
        <end position="64"/>
    </location>
</feature>
<organism evidence="3 4">
    <name type="scientific">Actinacidiphila glaucinigra</name>
    <dbReference type="NCBI Taxonomy" id="235986"/>
    <lineage>
        <taxon>Bacteria</taxon>
        <taxon>Bacillati</taxon>
        <taxon>Actinomycetota</taxon>
        <taxon>Actinomycetes</taxon>
        <taxon>Kitasatosporales</taxon>
        <taxon>Streptomycetaceae</taxon>
        <taxon>Actinacidiphila</taxon>
    </lineage>
</organism>
<evidence type="ECO:0000256" key="1">
    <source>
        <dbReference type="SAM" id="MobiDB-lite"/>
    </source>
</evidence>
<feature type="compositionally biased region" description="Basic residues" evidence="1">
    <location>
        <begin position="51"/>
        <end position="64"/>
    </location>
</feature>
<evidence type="ECO:0000313" key="4">
    <source>
        <dbReference type="Proteomes" id="UP000198280"/>
    </source>
</evidence>
<dbReference type="EMBL" id="FZOF01000023">
    <property type="protein sequence ID" value="SNT39285.1"/>
    <property type="molecule type" value="Genomic_DNA"/>
</dbReference>
<gene>
    <name evidence="3" type="ORF">SAMN05216252_12367</name>
</gene>
<reference evidence="3 4" key="1">
    <citation type="submission" date="2017-06" db="EMBL/GenBank/DDBJ databases">
        <authorList>
            <person name="Kim H.J."/>
            <person name="Triplett B.A."/>
        </authorList>
    </citation>
    <scope>NUCLEOTIDE SEQUENCE [LARGE SCALE GENOMIC DNA]</scope>
    <source>
        <strain evidence="3 4">CGMCC 4.1858</strain>
    </source>
</reference>
<sequence>MATAGLGLHPGAEVWATVKAAQTHACPDWDPAGQGGVRSTRAGDKGTTRSLRGHPARVFHKGHG</sequence>
<proteinExistence type="predicted"/>
<dbReference type="Pfam" id="PF03459">
    <property type="entry name" value="TOBE"/>
    <property type="match status" value="1"/>
</dbReference>
<dbReference type="Proteomes" id="UP000198280">
    <property type="component" value="Unassembled WGS sequence"/>
</dbReference>
<dbReference type="InterPro" id="IPR005116">
    <property type="entry name" value="Transp-assoc_OB_typ1"/>
</dbReference>
<protein>
    <submittedName>
        <fullName evidence="3">TOBE domain-containing protein</fullName>
    </submittedName>
</protein>
<name>A0A239M982_9ACTN</name>
<evidence type="ECO:0000313" key="3">
    <source>
        <dbReference type="EMBL" id="SNT39285.1"/>
    </source>
</evidence>
<evidence type="ECO:0000259" key="2">
    <source>
        <dbReference type="Pfam" id="PF03459"/>
    </source>
</evidence>
<dbReference type="AlphaFoldDB" id="A0A239M982"/>
<keyword evidence="4" id="KW-1185">Reference proteome</keyword>